<dbReference type="GeneID" id="19956518"/>
<dbReference type="Proteomes" id="UP000030762">
    <property type="component" value="Unassembled WGS sequence"/>
</dbReference>
<sequence>MSVGLWDSVDSTFQDDILAYAGPLTQYLNGRLILDSPTAERAVIAEAYAREWPGDLASLPNAFGMRHVGVHAMIRSKAMRSRYERLYGPVRRVYPFVDAYDRFDPWREPLEEIPTESLDDIALRNCWVDDLASYVSSPIALALVAAIGGHATLLAFTGSDLGVDLAKLAYAPATYDALLDYVAGEGYLDVLQVLHAAGSAHCTAAAMDKAAVAGHLDVVSWLHAHRSEGCTSDAFDASLLQGHGDVLAFLQAHRTEGHSPHIIDVAVRSGKLDAVETLHRLGLPFSPAAMDVAAACGHADIVTFLHMKRSDGCSVAAMDSAARHGHLRIVQFLHTHRHEGCSTAALDGAAFNNHLDVVQYLHRHRREGGTAHGMDRAAHRGHATMVEYLHRHRSEGCTTRAVDWAASSGHLDVVDFLTRHRTEGFTYKAVLWAATKGHKDVVRLLGQLDAPQYDRVRRAIAEAKVAMRHDKASYLQEVTGVVGADDDIMRFGVLLRQPDDDDYSDWDADQIDDDLGSFEHELRLGV</sequence>
<dbReference type="SUPFAM" id="SSF48403">
    <property type="entry name" value="Ankyrin repeat"/>
    <property type="match status" value="1"/>
</dbReference>
<name>T0PZ64_SAPDV</name>
<keyword evidence="2" id="KW-1185">Reference proteome</keyword>
<dbReference type="VEuPathDB" id="FungiDB:SDRG_15791"/>
<accession>T0PZ64</accession>
<organism evidence="1 2">
    <name type="scientific">Saprolegnia diclina (strain VS20)</name>
    <dbReference type="NCBI Taxonomy" id="1156394"/>
    <lineage>
        <taxon>Eukaryota</taxon>
        <taxon>Sar</taxon>
        <taxon>Stramenopiles</taxon>
        <taxon>Oomycota</taxon>
        <taxon>Saprolegniomycetes</taxon>
        <taxon>Saprolegniales</taxon>
        <taxon>Saprolegniaceae</taxon>
        <taxon>Saprolegnia</taxon>
    </lineage>
</organism>
<dbReference type="AlphaFoldDB" id="T0PZ64"/>
<dbReference type="eggNOG" id="KOG0504">
    <property type="taxonomic scope" value="Eukaryota"/>
</dbReference>
<dbReference type="EMBL" id="JH767233">
    <property type="protein sequence ID" value="EQC26380.1"/>
    <property type="molecule type" value="Genomic_DNA"/>
</dbReference>
<dbReference type="OMA" id="HAMIRSK"/>
<evidence type="ECO:0000313" key="1">
    <source>
        <dbReference type="EMBL" id="EQC26380.1"/>
    </source>
</evidence>
<dbReference type="PANTHER" id="PTHR46586">
    <property type="entry name" value="ANKYRIN REPEAT-CONTAINING PROTEIN"/>
    <property type="match status" value="1"/>
</dbReference>
<dbReference type="InterPro" id="IPR036770">
    <property type="entry name" value="Ankyrin_rpt-contain_sf"/>
</dbReference>
<proteinExistence type="predicted"/>
<dbReference type="InParanoid" id="T0PZ64"/>
<evidence type="ECO:0000313" key="2">
    <source>
        <dbReference type="Proteomes" id="UP000030762"/>
    </source>
</evidence>
<dbReference type="PANTHER" id="PTHR46586:SF3">
    <property type="entry name" value="ANKYRIN REPEAT-CONTAINING PROTEIN"/>
    <property type="match status" value="1"/>
</dbReference>
<protein>
    <submittedName>
        <fullName evidence="1">Uncharacterized protein</fullName>
    </submittedName>
</protein>
<reference evidence="1 2" key="1">
    <citation type="submission" date="2012-04" db="EMBL/GenBank/DDBJ databases">
        <title>The Genome Sequence of Saprolegnia declina VS20.</title>
        <authorList>
            <consortium name="The Broad Institute Genome Sequencing Platform"/>
            <person name="Russ C."/>
            <person name="Nusbaum C."/>
            <person name="Tyler B."/>
            <person name="van West P."/>
            <person name="Dieguez-Uribeondo J."/>
            <person name="de Bruijn I."/>
            <person name="Tripathy S."/>
            <person name="Jiang R."/>
            <person name="Young S.K."/>
            <person name="Zeng Q."/>
            <person name="Gargeya S."/>
            <person name="Fitzgerald M."/>
            <person name="Haas B."/>
            <person name="Abouelleil A."/>
            <person name="Alvarado L."/>
            <person name="Arachchi H.M."/>
            <person name="Berlin A."/>
            <person name="Chapman S.B."/>
            <person name="Goldberg J."/>
            <person name="Griggs A."/>
            <person name="Gujja S."/>
            <person name="Hansen M."/>
            <person name="Howarth C."/>
            <person name="Imamovic A."/>
            <person name="Larimer J."/>
            <person name="McCowen C."/>
            <person name="Montmayeur A."/>
            <person name="Murphy C."/>
            <person name="Neiman D."/>
            <person name="Pearson M."/>
            <person name="Priest M."/>
            <person name="Roberts A."/>
            <person name="Saif S."/>
            <person name="Shea T."/>
            <person name="Sisk P."/>
            <person name="Sykes S."/>
            <person name="Wortman J."/>
            <person name="Nusbaum C."/>
            <person name="Birren B."/>
        </authorList>
    </citation>
    <scope>NUCLEOTIDE SEQUENCE [LARGE SCALE GENOMIC DNA]</scope>
    <source>
        <strain evidence="1 2">VS20</strain>
    </source>
</reference>
<dbReference type="STRING" id="1156394.T0PZ64"/>
<dbReference type="OrthoDB" id="68113at2759"/>
<dbReference type="RefSeq" id="XP_008620195.1">
    <property type="nucleotide sequence ID" value="XM_008621973.1"/>
</dbReference>
<dbReference type="Gene3D" id="1.25.40.20">
    <property type="entry name" value="Ankyrin repeat-containing domain"/>
    <property type="match status" value="2"/>
</dbReference>
<dbReference type="InterPro" id="IPR052050">
    <property type="entry name" value="SecEffector_AnkRepeat"/>
</dbReference>
<gene>
    <name evidence="1" type="ORF">SDRG_15791</name>
</gene>